<feature type="transmembrane region" description="Helical" evidence="1">
    <location>
        <begin position="326"/>
        <end position="343"/>
    </location>
</feature>
<dbReference type="RefSeq" id="WP_167071469.1">
    <property type="nucleotide sequence ID" value="NZ_JAAOZC010000001.1"/>
</dbReference>
<evidence type="ECO:0000313" key="3">
    <source>
        <dbReference type="Proteomes" id="UP000727456"/>
    </source>
</evidence>
<evidence type="ECO:0000256" key="1">
    <source>
        <dbReference type="SAM" id="Phobius"/>
    </source>
</evidence>
<gene>
    <name evidence="2" type="ORF">FHS31_000383</name>
</gene>
<evidence type="ECO:0008006" key="4">
    <source>
        <dbReference type="Google" id="ProtNLM"/>
    </source>
</evidence>
<feature type="transmembrane region" description="Helical" evidence="1">
    <location>
        <begin position="350"/>
        <end position="371"/>
    </location>
</feature>
<organism evidence="2 3">
    <name type="scientific">Sphingomonas vulcanisoli</name>
    <dbReference type="NCBI Taxonomy" id="1658060"/>
    <lineage>
        <taxon>Bacteria</taxon>
        <taxon>Pseudomonadati</taxon>
        <taxon>Pseudomonadota</taxon>
        <taxon>Alphaproteobacteria</taxon>
        <taxon>Sphingomonadales</taxon>
        <taxon>Sphingomonadaceae</taxon>
        <taxon>Sphingomonas</taxon>
    </lineage>
</organism>
<dbReference type="Proteomes" id="UP000727456">
    <property type="component" value="Unassembled WGS sequence"/>
</dbReference>
<protein>
    <recommendedName>
        <fullName evidence="4">DUF2029 domain-containing protein</fullName>
    </recommendedName>
</protein>
<proteinExistence type="predicted"/>
<keyword evidence="1" id="KW-0472">Membrane</keyword>
<feature type="transmembrane region" description="Helical" evidence="1">
    <location>
        <begin position="160"/>
        <end position="183"/>
    </location>
</feature>
<feature type="transmembrane region" description="Helical" evidence="1">
    <location>
        <begin position="189"/>
        <end position="213"/>
    </location>
</feature>
<feature type="transmembrane region" description="Helical" evidence="1">
    <location>
        <begin position="225"/>
        <end position="243"/>
    </location>
</feature>
<accession>A0ABX0TMY6</accession>
<keyword evidence="1" id="KW-1133">Transmembrane helix</keyword>
<feature type="transmembrane region" description="Helical" evidence="1">
    <location>
        <begin position="86"/>
        <end position="109"/>
    </location>
</feature>
<evidence type="ECO:0000313" key="2">
    <source>
        <dbReference type="EMBL" id="NIJ06801.1"/>
    </source>
</evidence>
<keyword evidence="3" id="KW-1185">Reference proteome</keyword>
<feature type="transmembrane region" description="Helical" evidence="1">
    <location>
        <begin position="287"/>
        <end position="306"/>
    </location>
</feature>
<reference evidence="2 3" key="1">
    <citation type="submission" date="2020-03" db="EMBL/GenBank/DDBJ databases">
        <title>Genomic Encyclopedia of Type Strains, Phase III (KMG-III): the genomes of soil and plant-associated and newly described type strains.</title>
        <authorList>
            <person name="Whitman W."/>
        </authorList>
    </citation>
    <scope>NUCLEOTIDE SEQUENCE [LARGE SCALE GENOMIC DNA]</scope>
    <source>
        <strain evidence="2 3">CECT 8804</strain>
    </source>
</reference>
<name>A0ABX0TMY6_9SPHN</name>
<feature type="transmembrane region" description="Helical" evidence="1">
    <location>
        <begin position="377"/>
        <end position="393"/>
    </location>
</feature>
<keyword evidence="1" id="KW-0812">Transmembrane</keyword>
<feature type="transmembrane region" description="Helical" evidence="1">
    <location>
        <begin position="116"/>
        <end position="132"/>
    </location>
</feature>
<comment type="caution">
    <text evidence="2">The sequence shown here is derived from an EMBL/GenBank/DDBJ whole genome shotgun (WGS) entry which is preliminary data.</text>
</comment>
<sequence length="407" mass="43457">MAAFTLSVLLGLLWAARSTGAYRRILIIWGVDVFDFPFLDTETMLSGARCLRAGIDVYVANPCDTLGRVYDYSPLWMLIARAPVTIAWGTPIGIAIALLYCGAVALLPAARAPRHVLAMTLGAVSTVAAFAVERGNNDVVLFTLAACAAALACRSPAFRILGYCFALLAGLLKYYPLALMALAARERPARLAAITAAAILPTALFVTLAWGDLTRALGLIPTGDYFGGMFGSIQVAGGISTLIDGAPPLIPLIRWTMSAAALGLGARLSFRVTTVEAIAALPLRERAFLLAGGLLTLGCFFTAQNIGYRAIHLLLTLPALLALRGGGSKLFYPAPALVLALLWSDCWRRGLLYVAKLIGPDSRPFVALLGWMAREALWWWLIALLAACVFGLLRRSTLLGPRAPLWA</sequence>
<dbReference type="EMBL" id="JAAOZC010000001">
    <property type="protein sequence ID" value="NIJ06801.1"/>
    <property type="molecule type" value="Genomic_DNA"/>
</dbReference>